<dbReference type="Proteomes" id="UP000072763">
    <property type="component" value="Unassembled WGS sequence"/>
</dbReference>
<keyword evidence="1" id="KW-0805">Transcription regulation</keyword>
<dbReference type="PROSITE" id="PS51118">
    <property type="entry name" value="HTH_HXLR"/>
    <property type="match status" value="1"/>
</dbReference>
<evidence type="ECO:0000313" key="5">
    <source>
        <dbReference type="EMBL" id="KTR52288.1"/>
    </source>
</evidence>
<dbReference type="GO" id="GO:0003677">
    <property type="term" value="F:DNA binding"/>
    <property type="evidence" value="ECO:0007669"/>
    <property type="project" value="UniProtKB-KW"/>
</dbReference>
<evidence type="ECO:0000256" key="2">
    <source>
        <dbReference type="ARBA" id="ARBA00023125"/>
    </source>
</evidence>
<dbReference type="InterPro" id="IPR036388">
    <property type="entry name" value="WH-like_DNA-bd_sf"/>
</dbReference>
<dbReference type="RefSeq" id="WP_058749567.1">
    <property type="nucleotide sequence ID" value="NZ_LDRC01000033.1"/>
</dbReference>
<dbReference type="Pfam" id="PF01638">
    <property type="entry name" value="HxlR"/>
    <property type="match status" value="1"/>
</dbReference>
<keyword evidence="2" id="KW-0238">DNA-binding</keyword>
<dbReference type="PATRIC" id="fig|465820.4.peg.1497"/>
<gene>
    <name evidence="5" type="ORF">NS359_07075</name>
</gene>
<feature type="domain" description="HTH hxlR-type" evidence="4">
    <location>
        <begin position="13"/>
        <end position="111"/>
    </location>
</feature>
<organism evidence="5 6">
    <name type="scientific">Curtobacterium oceanosedimentum</name>
    <dbReference type="NCBI Taxonomy" id="465820"/>
    <lineage>
        <taxon>Bacteria</taxon>
        <taxon>Bacillati</taxon>
        <taxon>Actinomycetota</taxon>
        <taxon>Actinomycetes</taxon>
        <taxon>Micrococcales</taxon>
        <taxon>Microbacteriaceae</taxon>
        <taxon>Curtobacterium</taxon>
    </lineage>
</organism>
<dbReference type="InterPro" id="IPR036390">
    <property type="entry name" value="WH_DNA-bd_sf"/>
</dbReference>
<reference evidence="5 6" key="1">
    <citation type="journal article" date="2016" name="Front. Microbiol.">
        <title>Genomic Resource of Rice Seed Associated Bacteria.</title>
        <authorList>
            <person name="Midha S."/>
            <person name="Bansal K."/>
            <person name="Sharma S."/>
            <person name="Kumar N."/>
            <person name="Patil P.P."/>
            <person name="Chaudhry V."/>
            <person name="Patil P.B."/>
        </authorList>
    </citation>
    <scope>NUCLEOTIDE SEQUENCE [LARGE SCALE GENOMIC DNA]</scope>
    <source>
        <strain evidence="5 6">NS359</strain>
    </source>
</reference>
<dbReference type="OrthoDB" id="370168at2"/>
<dbReference type="Gene3D" id="1.10.10.10">
    <property type="entry name" value="Winged helix-like DNA-binding domain superfamily/Winged helix DNA-binding domain"/>
    <property type="match status" value="1"/>
</dbReference>
<dbReference type="EMBL" id="LDRC01000033">
    <property type="protein sequence ID" value="KTR52288.1"/>
    <property type="molecule type" value="Genomic_DNA"/>
</dbReference>
<evidence type="ECO:0000313" key="6">
    <source>
        <dbReference type="Proteomes" id="UP000072763"/>
    </source>
</evidence>
<dbReference type="AlphaFoldDB" id="A0A147DS16"/>
<evidence type="ECO:0000256" key="1">
    <source>
        <dbReference type="ARBA" id="ARBA00023015"/>
    </source>
</evidence>
<comment type="caution">
    <text evidence="5">The sequence shown here is derived from an EMBL/GenBank/DDBJ whole genome shotgun (WGS) entry which is preliminary data.</text>
</comment>
<dbReference type="InterPro" id="IPR002577">
    <property type="entry name" value="HTH_HxlR"/>
</dbReference>
<name>A0A147DS16_9MICO</name>
<accession>A0A147DS16</accession>
<keyword evidence="3" id="KW-0804">Transcription</keyword>
<dbReference type="PANTHER" id="PTHR33204:SF39">
    <property type="entry name" value="TRANSCRIPTIONAL REGULATORY PROTEIN"/>
    <property type="match status" value="1"/>
</dbReference>
<evidence type="ECO:0000259" key="4">
    <source>
        <dbReference type="PROSITE" id="PS51118"/>
    </source>
</evidence>
<evidence type="ECO:0000256" key="3">
    <source>
        <dbReference type="ARBA" id="ARBA00023163"/>
    </source>
</evidence>
<sequence>MSALEYSPYAADCPSRQLLDRIGDRWSVLVIGSLVDGPRRYSAVADRVQGVSQKMLTQTLRALERDGLVTRTVFPEIPPRVEYELTERGRSLRAVLAPLEDWATSHMADVQESRDAYDAR</sequence>
<dbReference type="PANTHER" id="PTHR33204">
    <property type="entry name" value="TRANSCRIPTIONAL REGULATOR, MARR FAMILY"/>
    <property type="match status" value="1"/>
</dbReference>
<protein>
    <submittedName>
        <fullName evidence="5">HxlR family transcriptional regulator</fullName>
    </submittedName>
</protein>
<dbReference type="SUPFAM" id="SSF46785">
    <property type="entry name" value="Winged helix' DNA-binding domain"/>
    <property type="match status" value="1"/>
</dbReference>
<proteinExistence type="predicted"/>